<dbReference type="InterPro" id="IPR011006">
    <property type="entry name" value="CheY-like_superfamily"/>
</dbReference>
<gene>
    <name evidence="9" type="ordered locus">M301_0267</name>
</gene>
<dbReference type="PROSITE" id="PS50045">
    <property type="entry name" value="SIGMA54_INTERACT_4"/>
    <property type="match status" value="1"/>
</dbReference>
<organism evidence="9 10">
    <name type="scientific">Methylotenera versatilis (strain 301)</name>
    <dbReference type="NCBI Taxonomy" id="666681"/>
    <lineage>
        <taxon>Bacteria</taxon>
        <taxon>Pseudomonadati</taxon>
        <taxon>Pseudomonadota</taxon>
        <taxon>Betaproteobacteria</taxon>
        <taxon>Nitrosomonadales</taxon>
        <taxon>Methylophilaceae</taxon>
        <taxon>Methylotenera</taxon>
    </lineage>
</organism>
<dbReference type="Gene3D" id="1.10.10.60">
    <property type="entry name" value="Homeodomain-like"/>
    <property type="match status" value="1"/>
</dbReference>
<dbReference type="KEGG" id="meh:M301_0267"/>
<dbReference type="InterPro" id="IPR002078">
    <property type="entry name" value="Sigma_54_int"/>
</dbReference>
<dbReference type="InterPro" id="IPR001789">
    <property type="entry name" value="Sig_transdc_resp-reg_receiver"/>
</dbReference>
<dbReference type="PROSITE" id="PS00688">
    <property type="entry name" value="SIGMA54_INTERACT_3"/>
    <property type="match status" value="1"/>
</dbReference>
<evidence type="ECO:0000259" key="7">
    <source>
        <dbReference type="PROSITE" id="PS50045"/>
    </source>
</evidence>
<dbReference type="InterPro" id="IPR002197">
    <property type="entry name" value="HTH_Fis"/>
</dbReference>
<keyword evidence="3" id="KW-0805">Transcription regulation</keyword>
<dbReference type="GO" id="GO:0000160">
    <property type="term" value="P:phosphorelay signal transduction system"/>
    <property type="evidence" value="ECO:0007669"/>
    <property type="project" value="InterPro"/>
</dbReference>
<dbReference type="eggNOG" id="COG2204">
    <property type="taxonomic scope" value="Bacteria"/>
</dbReference>
<dbReference type="InterPro" id="IPR058031">
    <property type="entry name" value="AAA_lid_NorR"/>
</dbReference>
<dbReference type="InterPro" id="IPR025944">
    <property type="entry name" value="Sigma_54_int_dom_CS"/>
</dbReference>
<evidence type="ECO:0000313" key="9">
    <source>
        <dbReference type="EMBL" id="ADI28654.1"/>
    </source>
</evidence>
<keyword evidence="2" id="KW-0067">ATP-binding</keyword>
<dbReference type="CDD" id="cd00009">
    <property type="entry name" value="AAA"/>
    <property type="match status" value="1"/>
</dbReference>
<dbReference type="GO" id="GO:0006355">
    <property type="term" value="P:regulation of DNA-templated transcription"/>
    <property type="evidence" value="ECO:0007669"/>
    <property type="project" value="InterPro"/>
</dbReference>
<keyword evidence="1" id="KW-0547">Nucleotide-binding</keyword>
<feature type="modified residue" description="4-aspartylphosphate" evidence="6">
    <location>
        <position position="55"/>
    </location>
</feature>
<evidence type="ECO:0000259" key="8">
    <source>
        <dbReference type="PROSITE" id="PS50110"/>
    </source>
</evidence>
<evidence type="ECO:0000256" key="1">
    <source>
        <dbReference type="ARBA" id="ARBA00022741"/>
    </source>
</evidence>
<keyword evidence="10" id="KW-1185">Reference proteome</keyword>
<feature type="domain" description="Response regulatory" evidence="8">
    <location>
        <begin position="6"/>
        <end position="120"/>
    </location>
</feature>
<dbReference type="HOGENOM" id="CLU_000445_0_6_4"/>
<dbReference type="InterPro" id="IPR027417">
    <property type="entry name" value="P-loop_NTPase"/>
</dbReference>
<feature type="domain" description="Sigma-54 factor interaction" evidence="7">
    <location>
        <begin position="136"/>
        <end position="365"/>
    </location>
</feature>
<dbReference type="AlphaFoldDB" id="D7DLH0"/>
<dbReference type="InterPro" id="IPR009057">
    <property type="entry name" value="Homeodomain-like_sf"/>
</dbReference>
<dbReference type="Pfam" id="PF00072">
    <property type="entry name" value="Response_reg"/>
    <property type="match status" value="1"/>
</dbReference>
<evidence type="ECO:0000256" key="2">
    <source>
        <dbReference type="ARBA" id="ARBA00022840"/>
    </source>
</evidence>
<dbReference type="FunFam" id="3.40.50.300:FF:000006">
    <property type="entry name" value="DNA-binding transcriptional regulator NtrC"/>
    <property type="match status" value="1"/>
</dbReference>
<dbReference type="InterPro" id="IPR025943">
    <property type="entry name" value="Sigma_54_int_dom_ATP-bd_2"/>
</dbReference>
<dbReference type="SMART" id="SM00382">
    <property type="entry name" value="AAA"/>
    <property type="match status" value="1"/>
</dbReference>
<keyword evidence="4" id="KW-0238">DNA-binding</keyword>
<dbReference type="SMART" id="SM00448">
    <property type="entry name" value="REC"/>
    <property type="match status" value="1"/>
</dbReference>
<dbReference type="SUPFAM" id="SSF52540">
    <property type="entry name" value="P-loop containing nucleoside triphosphate hydrolases"/>
    <property type="match status" value="1"/>
</dbReference>
<dbReference type="SUPFAM" id="SSF46689">
    <property type="entry name" value="Homeodomain-like"/>
    <property type="match status" value="1"/>
</dbReference>
<dbReference type="PROSITE" id="PS00676">
    <property type="entry name" value="SIGMA54_INTERACT_2"/>
    <property type="match status" value="1"/>
</dbReference>
<dbReference type="OrthoDB" id="5288224at2"/>
<dbReference type="Pfam" id="PF00158">
    <property type="entry name" value="Sigma54_activat"/>
    <property type="match status" value="1"/>
</dbReference>
<evidence type="ECO:0000313" key="10">
    <source>
        <dbReference type="Proteomes" id="UP000000383"/>
    </source>
</evidence>
<dbReference type="Gene3D" id="3.40.50.2300">
    <property type="match status" value="1"/>
</dbReference>
<protein>
    <submittedName>
        <fullName evidence="9">Two component, sigma54 specific, transcriptional regulator, Fis family</fullName>
    </submittedName>
</protein>
<dbReference type="STRING" id="666681.M301_0267"/>
<dbReference type="Gene3D" id="1.10.8.60">
    <property type="match status" value="1"/>
</dbReference>
<dbReference type="PANTHER" id="PTHR32071:SF100">
    <property type="entry name" value="RESPONSE REGULATOR PROTEIN PILR"/>
    <property type="match status" value="1"/>
</dbReference>
<dbReference type="Pfam" id="PF02954">
    <property type="entry name" value="HTH_8"/>
    <property type="match status" value="1"/>
</dbReference>
<proteinExistence type="predicted"/>
<dbReference type="InterPro" id="IPR003593">
    <property type="entry name" value="AAA+_ATPase"/>
</dbReference>
<dbReference type="EMBL" id="CP002056">
    <property type="protein sequence ID" value="ADI28654.1"/>
    <property type="molecule type" value="Genomic_DNA"/>
</dbReference>
<dbReference type="Proteomes" id="UP000000383">
    <property type="component" value="Chromosome"/>
</dbReference>
<dbReference type="PRINTS" id="PR01590">
    <property type="entry name" value="HTHFIS"/>
</dbReference>
<dbReference type="Pfam" id="PF25601">
    <property type="entry name" value="AAA_lid_14"/>
    <property type="match status" value="1"/>
</dbReference>
<dbReference type="GO" id="GO:0005524">
    <property type="term" value="F:ATP binding"/>
    <property type="evidence" value="ECO:0007669"/>
    <property type="project" value="UniProtKB-KW"/>
</dbReference>
<evidence type="ECO:0000256" key="4">
    <source>
        <dbReference type="ARBA" id="ARBA00023125"/>
    </source>
</evidence>
<keyword evidence="6" id="KW-0597">Phosphoprotein</keyword>
<evidence type="ECO:0000256" key="5">
    <source>
        <dbReference type="ARBA" id="ARBA00023163"/>
    </source>
</evidence>
<dbReference type="GO" id="GO:0043565">
    <property type="term" value="F:sequence-specific DNA binding"/>
    <property type="evidence" value="ECO:0007669"/>
    <property type="project" value="InterPro"/>
</dbReference>
<accession>D7DLH0</accession>
<name>D7DLH0_METV0</name>
<dbReference type="RefSeq" id="WP_013146971.1">
    <property type="nucleotide sequence ID" value="NC_014207.1"/>
</dbReference>
<reference evidence="9 10" key="2">
    <citation type="journal article" date="2011" name="J. Bacteriol.">
        <title>Genomes of three methylotrophs from a single niche uncover genetic and metabolic divergence of Methylophilaceae.</title>
        <authorList>
            <person name="Lapidus A."/>
            <person name="Clum A."/>
            <person name="Labutti K."/>
            <person name="Kaluzhnaya M.G."/>
            <person name="Lim S."/>
            <person name="Beck D.A."/>
            <person name="Glavina Del Rio T."/>
            <person name="Nolan M."/>
            <person name="Mavromatis K."/>
            <person name="Huntemann M."/>
            <person name="Lucas S."/>
            <person name="Lidstrom M.E."/>
            <person name="Ivanova N."/>
            <person name="Chistoserdova L."/>
        </authorList>
    </citation>
    <scope>NUCLEOTIDE SEQUENCE [LARGE SCALE GENOMIC DNA]</scope>
    <source>
        <strain evidence="9 10">301</strain>
    </source>
</reference>
<sequence length="469" mass="51462">MTKKLTCLIVDDETDIRELLTMTLERMDIDTYSASNIQEAKSLLTQRQYALCLTDMQMPGGTGLDLVNYINEFHPGLPVAVITAHASAENAVSALKAGAFDYLSKPISLKQLRPVIEFALKLTSQASTSKGDALEMVGDSEPMVHVRAMITKLARSQAPVYISGESGSGKELAAKLIHKNSSRGDGAFIAVNCGAIPENLMESEFFGYKKGSFTGASQDKEGMFQAANGGTLFLDEVADLPLAMQVKLLRAIQEKKVRMVGGTNEEAVDVRIISATHKNLAEMMDAGLFRQDLYYRLNVIQLKMPSLRDRPTDIPLLANLLLAKLCAYQKISMPELDSDAQAYISKMQFPGNVRELENMLERALAMSDGKIITIEDLSYESSYGATSSGLNTQKNSTFNGEKPLDLNLPDYLEDVEKKAIVKALEKTNNNKTAAAKLLGVSFRTLRYRLSKLGLAKESDLDPDFENDDA</sequence>
<evidence type="ECO:0000256" key="6">
    <source>
        <dbReference type="PROSITE-ProRule" id="PRU00169"/>
    </source>
</evidence>
<reference evidence="10" key="1">
    <citation type="submission" date="2010-05" db="EMBL/GenBank/DDBJ databases">
        <title>Complete sequence of Methylotenera sp. 301.</title>
        <authorList>
            <person name="Lucas S."/>
            <person name="Copeland A."/>
            <person name="Lapidus A."/>
            <person name="Cheng J.-F."/>
            <person name="Bruce D."/>
            <person name="Goodwin L."/>
            <person name="Pitluck S."/>
            <person name="Clum A."/>
            <person name="Land M."/>
            <person name="Hauser L."/>
            <person name="Kyrpides N."/>
            <person name="Ivanova N."/>
            <person name="Chistoservova L."/>
            <person name="Kalyuzhnaya M."/>
            <person name="Woyke T."/>
        </authorList>
    </citation>
    <scope>NUCLEOTIDE SEQUENCE [LARGE SCALE GENOMIC DNA]</scope>
    <source>
        <strain evidence="10">301</strain>
    </source>
</reference>
<keyword evidence="5" id="KW-0804">Transcription</keyword>
<dbReference type="PROSITE" id="PS50110">
    <property type="entry name" value="RESPONSE_REGULATORY"/>
    <property type="match status" value="1"/>
</dbReference>
<dbReference type="PANTHER" id="PTHR32071">
    <property type="entry name" value="TRANSCRIPTIONAL REGULATORY PROTEIN"/>
    <property type="match status" value="1"/>
</dbReference>
<evidence type="ECO:0000256" key="3">
    <source>
        <dbReference type="ARBA" id="ARBA00023015"/>
    </source>
</evidence>
<dbReference type="Gene3D" id="3.40.50.300">
    <property type="entry name" value="P-loop containing nucleotide triphosphate hydrolases"/>
    <property type="match status" value="1"/>
</dbReference>
<dbReference type="SUPFAM" id="SSF52172">
    <property type="entry name" value="CheY-like"/>
    <property type="match status" value="1"/>
</dbReference>